<organism evidence="2 3">
    <name type="scientific">Novosphingobium soli</name>
    <dbReference type="NCBI Taxonomy" id="574956"/>
    <lineage>
        <taxon>Bacteria</taxon>
        <taxon>Pseudomonadati</taxon>
        <taxon>Pseudomonadota</taxon>
        <taxon>Alphaproteobacteria</taxon>
        <taxon>Sphingomonadales</taxon>
        <taxon>Sphingomonadaceae</taxon>
        <taxon>Novosphingobium</taxon>
    </lineage>
</organism>
<sequence length="156" mass="17565">MARIITQSLVDRLIDDDPQGSADAHESEEEAIARYKVALRRDLESLLNTKRPWLPATNRYPGLERTVVGYGIPDLSTEDMSVAAVRERVRRVIAQVIREHEPRLSQIDIEMDEGPTSRGMRLRISAVLNVVQSEEMVVYEAAVRPGDRTIEVNLSG</sequence>
<comment type="caution">
    <text evidence="2">The sequence shown here is derived from an EMBL/GenBank/DDBJ whole genome shotgun (WGS) entry which is preliminary data.</text>
</comment>
<dbReference type="NCBIfam" id="TIGR03357">
    <property type="entry name" value="VI_zyme"/>
    <property type="match status" value="1"/>
</dbReference>
<dbReference type="EMBL" id="JBHLWK010000039">
    <property type="protein sequence ID" value="MFC0206664.1"/>
    <property type="molecule type" value="Genomic_DNA"/>
</dbReference>
<feature type="domain" description="IraD/Gp25-like" evidence="1">
    <location>
        <begin position="37"/>
        <end position="129"/>
    </location>
</feature>
<dbReference type="InterPro" id="IPR017737">
    <property type="entry name" value="TssE1-like"/>
</dbReference>
<proteinExistence type="predicted"/>
<dbReference type="Pfam" id="PF04965">
    <property type="entry name" value="GPW_gp25"/>
    <property type="match status" value="1"/>
</dbReference>
<dbReference type="RefSeq" id="WP_379489209.1">
    <property type="nucleotide sequence ID" value="NZ_JBHLWK010000039.1"/>
</dbReference>
<gene>
    <name evidence="2" type="primary">tssE</name>
    <name evidence="2" type="ORF">ACFFJC_20620</name>
</gene>
<dbReference type="InterPro" id="IPR007048">
    <property type="entry name" value="IraD/Gp25-like"/>
</dbReference>
<dbReference type="PANTHER" id="PTHR38595:SF1">
    <property type="entry name" value="TYPE VI SECRETION SYSTEM COMPONENT TSSE1"/>
    <property type="match status" value="1"/>
</dbReference>
<reference evidence="2 3" key="1">
    <citation type="submission" date="2024-09" db="EMBL/GenBank/DDBJ databases">
        <authorList>
            <person name="Sun Q."/>
            <person name="Mori K."/>
        </authorList>
    </citation>
    <scope>NUCLEOTIDE SEQUENCE [LARGE SCALE GENOMIC DNA]</scope>
    <source>
        <strain evidence="2 3">CCM 7706</strain>
    </source>
</reference>
<dbReference type="Proteomes" id="UP001589798">
    <property type="component" value="Unassembled WGS sequence"/>
</dbReference>
<dbReference type="SUPFAM" id="SSF160719">
    <property type="entry name" value="gpW/gp25-like"/>
    <property type="match status" value="1"/>
</dbReference>
<evidence type="ECO:0000259" key="1">
    <source>
        <dbReference type="Pfam" id="PF04965"/>
    </source>
</evidence>
<name>A0ABV6D1Y6_9SPHN</name>
<evidence type="ECO:0000313" key="3">
    <source>
        <dbReference type="Proteomes" id="UP001589798"/>
    </source>
</evidence>
<accession>A0ABV6D1Y6</accession>
<dbReference type="InterPro" id="IPR053176">
    <property type="entry name" value="T6SS_TssE1-like"/>
</dbReference>
<keyword evidence="3" id="KW-1185">Reference proteome</keyword>
<protein>
    <submittedName>
        <fullName evidence="2">Type VI secretion system baseplate subunit TssE</fullName>
    </submittedName>
</protein>
<evidence type="ECO:0000313" key="2">
    <source>
        <dbReference type="EMBL" id="MFC0206664.1"/>
    </source>
</evidence>
<dbReference type="Gene3D" id="3.10.450.40">
    <property type="match status" value="1"/>
</dbReference>
<dbReference type="PANTHER" id="PTHR38595">
    <property type="entry name" value="CYTOPLASMIC PROTEIN-RELATED"/>
    <property type="match status" value="1"/>
</dbReference>